<sequence>MEPGKNGKFDLRDGSKSGTPIDRDLLEREREESKGHLCFCASITRIFVRAGAGACVRPRVLILATMQACQRIPRGIEHCPRTCLTTTTTPRLTHKLNIKVWLSGVPPHSIGTSVGVTDQHHAAIVSSGDEAERSRVYATPEWAAQSDTHARTHVNAKACCKALNRVCGR</sequence>
<dbReference type="WBParaSite" id="MCU_008383-RA">
    <property type="protein sequence ID" value="MCU_008383-RA"/>
    <property type="gene ID" value="MCU_008383"/>
</dbReference>
<reference evidence="2" key="1">
    <citation type="submission" date="2019-11" db="UniProtKB">
        <authorList>
            <consortium name="WormBaseParasite"/>
        </authorList>
    </citation>
    <scope>IDENTIFICATION</scope>
</reference>
<evidence type="ECO:0000256" key="1">
    <source>
        <dbReference type="SAM" id="MobiDB-lite"/>
    </source>
</evidence>
<protein>
    <submittedName>
        <fullName evidence="2">Uncharacterized protein</fullName>
    </submittedName>
</protein>
<feature type="region of interest" description="Disordered" evidence="1">
    <location>
        <begin position="1"/>
        <end position="22"/>
    </location>
</feature>
<dbReference type="AlphaFoldDB" id="A0A5K3FLY1"/>
<organism evidence="2">
    <name type="scientific">Mesocestoides corti</name>
    <name type="common">Flatworm</name>
    <dbReference type="NCBI Taxonomy" id="53468"/>
    <lineage>
        <taxon>Eukaryota</taxon>
        <taxon>Metazoa</taxon>
        <taxon>Spiralia</taxon>
        <taxon>Lophotrochozoa</taxon>
        <taxon>Platyhelminthes</taxon>
        <taxon>Cestoda</taxon>
        <taxon>Eucestoda</taxon>
        <taxon>Cyclophyllidea</taxon>
        <taxon>Mesocestoididae</taxon>
        <taxon>Mesocestoides</taxon>
    </lineage>
</organism>
<proteinExistence type="predicted"/>
<name>A0A5K3FLY1_MESCO</name>
<evidence type="ECO:0000313" key="2">
    <source>
        <dbReference type="WBParaSite" id="MCU_008383-RA"/>
    </source>
</evidence>
<accession>A0A5K3FLY1</accession>